<name>A0A8C5LQ63_9ANUR</name>
<organism evidence="9 10">
    <name type="scientific">Leptobrachium leishanense</name>
    <name type="common">Leishan spiny toad</name>
    <dbReference type="NCBI Taxonomy" id="445787"/>
    <lineage>
        <taxon>Eukaryota</taxon>
        <taxon>Metazoa</taxon>
        <taxon>Chordata</taxon>
        <taxon>Craniata</taxon>
        <taxon>Vertebrata</taxon>
        <taxon>Euteleostomi</taxon>
        <taxon>Amphibia</taxon>
        <taxon>Batrachia</taxon>
        <taxon>Anura</taxon>
        <taxon>Pelobatoidea</taxon>
        <taxon>Megophryidae</taxon>
        <taxon>Leptobrachium</taxon>
    </lineage>
</organism>
<dbReference type="InterPro" id="IPR016860">
    <property type="entry name" value="Cerberus"/>
</dbReference>
<evidence type="ECO:0000259" key="8">
    <source>
        <dbReference type="PROSITE" id="PS01225"/>
    </source>
</evidence>
<dbReference type="Gene3D" id="2.10.90.10">
    <property type="entry name" value="Cystine-knot cytokines"/>
    <property type="match status" value="1"/>
</dbReference>
<feature type="chain" id="PRO_5034386214" description="CTCK domain-containing protein" evidence="6">
    <location>
        <begin position="20"/>
        <end position="197"/>
    </location>
</feature>
<dbReference type="GO" id="GO:0032926">
    <property type="term" value="P:negative regulation of activin receptor signaling pathway"/>
    <property type="evidence" value="ECO:0007669"/>
    <property type="project" value="UniProtKB-ARBA"/>
</dbReference>
<dbReference type="Proteomes" id="UP000694569">
    <property type="component" value="Unplaced"/>
</dbReference>
<reference evidence="9" key="2">
    <citation type="submission" date="2025-09" db="UniProtKB">
        <authorList>
            <consortium name="Ensembl"/>
        </authorList>
    </citation>
    <scope>IDENTIFICATION</scope>
</reference>
<evidence type="ECO:0000256" key="2">
    <source>
        <dbReference type="ARBA" id="ARBA00007872"/>
    </source>
</evidence>
<keyword evidence="10" id="KW-1185">Reference proteome</keyword>
<dbReference type="PANTHER" id="PTHR15273:SF6">
    <property type="entry name" value="DAN DOMAIN FAMILY MEMBER 5"/>
    <property type="match status" value="1"/>
</dbReference>
<feature type="signal peptide" evidence="6">
    <location>
        <begin position="1"/>
        <end position="19"/>
    </location>
</feature>
<dbReference type="InterPro" id="IPR004133">
    <property type="entry name" value="DAN_dom"/>
</dbReference>
<evidence type="ECO:0000313" key="10">
    <source>
        <dbReference type="Proteomes" id="UP000694569"/>
    </source>
</evidence>
<reference evidence="9" key="1">
    <citation type="submission" date="2025-08" db="UniProtKB">
        <authorList>
            <consortium name="Ensembl"/>
        </authorList>
    </citation>
    <scope>IDENTIFICATION</scope>
</reference>
<evidence type="ECO:0000256" key="1">
    <source>
        <dbReference type="ARBA" id="ARBA00004613"/>
    </source>
</evidence>
<dbReference type="OrthoDB" id="10061784at2759"/>
<keyword evidence="5" id="KW-1015">Disulfide bond</keyword>
<evidence type="ECO:0000313" key="9">
    <source>
        <dbReference type="Ensembl" id="ENSLLEP00000001610.1"/>
    </source>
</evidence>
<dbReference type="PANTHER" id="PTHR15273">
    <property type="entry name" value="DAN DOMAIN FAMILY MEMBER 5"/>
    <property type="match status" value="1"/>
</dbReference>
<dbReference type="PROSITE" id="PS01225">
    <property type="entry name" value="CTCK_2"/>
    <property type="match status" value="1"/>
</dbReference>
<evidence type="ECO:0000256" key="6">
    <source>
        <dbReference type="PIRNR" id="PIRNR027807"/>
    </source>
</evidence>
<dbReference type="Ensembl" id="ENSLLET00000001690.1">
    <property type="protein sequence ID" value="ENSLLEP00000001610.1"/>
    <property type="gene ID" value="ENSLLEG00000001067.1"/>
</dbReference>
<dbReference type="GO" id="GO:0048513">
    <property type="term" value="P:animal organ development"/>
    <property type="evidence" value="ECO:0007669"/>
    <property type="project" value="UniProtKB-ARBA"/>
</dbReference>
<dbReference type="GO" id="GO:0005576">
    <property type="term" value="C:extracellular region"/>
    <property type="evidence" value="ECO:0007669"/>
    <property type="project" value="UniProtKB-SubCell"/>
</dbReference>
<evidence type="ECO:0000256" key="5">
    <source>
        <dbReference type="ARBA" id="ARBA00023157"/>
    </source>
</evidence>
<comment type="similarity">
    <text evidence="2 6">Belongs to the DAN family.</text>
</comment>
<keyword evidence="3 6" id="KW-0964">Secreted</keyword>
<evidence type="ECO:0000256" key="3">
    <source>
        <dbReference type="ARBA" id="ARBA00022525"/>
    </source>
</evidence>
<dbReference type="Pfam" id="PF03045">
    <property type="entry name" value="DAN"/>
    <property type="match status" value="1"/>
</dbReference>
<accession>A0A8C5LQ63</accession>
<feature type="domain" description="CTCK" evidence="8">
    <location>
        <begin position="112"/>
        <end position="196"/>
    </location>
</feature>
<dbReference type="SMART" id="SM00041">
    <property type="entry name" value="CT"/>
    <property type="match status" value="1"/>
</dbReference>
<sequence>MLAFLPLRSFLAGCLVVMAAPRGDEEGSASFARVMPPRTPPESFRNSPFFKTYANKETALNMVPGSSSGNPMSEDALRRKMVWKRIIERDHEQSSSRQVLPIGLDALKNERCEAVPYLQTIYRKHCIPLRIPNKFCFGQCNSLYVPGRNSASCTSCTPMLSRRVSLVMQCRYGRVHREEVELVQGCDCVAQGEKATQ</sequence>
<dbReference type="GO" id="GO:0003002">
    <property type="term" value="P:regionalization"/>
    <property type="evidence" value="ECO:0007669"/>
    <property type="project" value="UniProtKB-ARBA"/>
</dbReference>
<dbReference type="InterPro" id="IPR006207">
    <property type="entry name" value="Cys_knot_C"/>
</dbReference>
<keyword evidence="4 6" id="KW-0732">Signal</keyword>
<evidence type="ECO:0000256" key="7">
    <source>
        <dbReference type="PROSITE-ProRule" id="PRU00039"/>
    </source>
</evidence>
<evidence type="ECO:0000256" key="4">
    <source>
        <dbReference type="ARBA" id="ARBA00022729"/>
    </source>
</evidence>
<dbReference type="AlphaFoldDB" id="A0A8C5LQ63"/>
<protein>
    <recommendedName>
        <fullName evidence="8">CTCK domain-containing protein</fullName>
    </recommendedName>
</protein>
<comment type="subcellular location">
    <subcellularLocation>
        <location evidence="1 6">Secreted</location>
    </subcellularLocation>
</comment>
<dbReference type="InterPro" id="IPR029034">
    <property type="entry name" value="Cystine-knot_cytokine"/>
</dbReference>
<proteinExistence type="inferred from homology"/>
<comment type="caution">
    <text evidence="7">Lacks conserved residue(s) required for the propagation of feature annotation.</text>
</comment>